<dbReference type="Gene3D" id="1.25.40.10">
    <property type="entry name" value="Tetratricopeptide repeat domain"/>
    <property type="match status" value="1"/>
</dbReference>
<dbReference type="Pfam" id="PF13174">
    <property type="entry name" value="TPR_6"/>
    <property type="match status" value="1"/>
</dbReference>
<keyword evidence="4" id="KW-0472">Membrane</keyword>
<keyword evidence="2 3" id="KW-0802">TPR repeat</keyword>
<dbReference type="PANTHER" id="PTHR44858:SF1">
    <property type="entry name" value="UDP-N-ACETYLGLUCOSAMINE--PEPTIDE N-ACETYLGLUCOSAMINYLTRANSFERASE SPINDLY-RELATED"/>
    <property type="match status" value="1"/>
</dbReference>
<organism evidence="5 6">
    <name type="scientific">Candidatus Vogelbacteria bacterium RIFOXYD2_FULL_44_9</name>
    <dbReference type="NCBI Taxonomy" id="1802441"/>
    <lineage>
        <taxon>Bacteria</taxon>
        <taxon>Candidatus Vogeliibacteriota</taxon>
    </lineage>
</organism>
<feature type="transmembrane region" description="Helical" evidence="4">
    <location>
        <begin position="465"/>
        <end position="490"/>
    </location>
</feature>
<dbReference type="Pfam" id="PF14559">
    <property type="entry name" value="TPR_19"/>
    <property type="match status" value="1"/>
</dbReference>
<keyword evidence="4" id="KW-0812">Transmembrane</keyword>
<dbReference type="InterPro" id="IPR013105">
    <property type="entry name" value="TPR_2"/>
</dbReference>
<comment type="caution">
    <text evidence="5">The sequence shown here is derived from an EMBL/GenBank/DDBJ whole genome shotgun (WGS) entry which is preliminary data.</text>
</comment>
<name>A0A1G2QKE7_9BACT</name>
<reference evidence="5 6" key="1">
    <citation type="journal article" date="2016" name="Nat. Commun.">
        <title>Thousands of microbial genomes shed light on interconnected biogeochemical processes in an aquifer system.</title>
        <authorList>
            <person name="Anantharaman K."/>
            <person name="Brown C.T."/>
            <person name="Hug L.A."/>
            <person name="Sharon I."/>
            <person name="Castelle C.J."/>
            <person name="Probst A.J."/>
            <person name="Thomas B.C."/>
            <person name="Singh A."/>
            <person name="Wilkins M.J."/>
            <person name="Karaoz U."/>
            <person name="Brodie E.L."/>
            <person name="Williams K.H."/>
            <person name="Hubbard S.S."/>
            <person name="Banfield J.F."/>
        </authorList>
    </citation>
    <scope>NUCLEOTIDE SEQUENCE [LARGE SCALE GENOMIC DNA]</scope>
</reference>
<feature type="transmembrane region" description="Helical" evidence="4">
    <location>
        <begin position="236"/>
        <end position="252"/>
    </location>
</feature>
<dbReference type="InterPro" id="IPR011990">
    <property type="entry name" value="TPR-like_helical_dom_sf"/>
</dbReference>
<dbReference type="SMART" id="SM00028">
    <property type="entry name" value="TPR"/>
    <property type="match status" value="4"/>
</dbReference>
<evidence type="ECO:0000313" key="5">
    <source>
        <dbReference type="EMBL" id="OHA60928.1"/>
    </source>
</evidence>
<feature type="transmembrane region" description="Helical" evidence="4">
    <location>
        <begin position="187"/>
        <end position="205"/>
    </location>
</feature>
<evidence type="ECO:0000256" key="2">
    <source>
        <dbReference type="ARBA" id="ARBA00022803"/>
    </source>
</evidence>
<dbReference type="InterPro" id="IPR019734">
    <property type="entry name" value="TPR_rpt"/>
</dbReference>
<dbReference type="EMBL" id="MHTM01000042">
    <property type="protein sequence ID" value="OHA60928.1"/>
    <property type="molecule type" value="Genomic_DNA"/>
</dbReference>
<dbReference type="SUPFAM" id="SSF48452">
    <property type="entry name" value="TPR-like"/>
    <property type="match status" value="2"/>
</dbReference>
<keyword evidence="4" id="KW-1133">Transmembrane helix</keyword>
<feature type="transmembrane region" description="Helical" evidence="4">
    <location>
        <begin position="21"/>
        <end position="38"/>
    </location>
</feature>
<protein>
    <submittedName>
        <fullName evidence="5">Uncharacterized protein</fullName>
    </submittedName>
</protein>
<dbReference type="GO" id="GO:0009279">
    <property type="term" value="C:cell outer membrane"/>
    <property type="evidence" value="ECO:0007669"/>
    <property type="project" value="TreeGrafter"/>
</dbReference>
<dbReference type="AlphaFoldDB" id="A0A1G2QKE7"/>
<dbReference type="GO" id="GO:0046813">
    <property type="term" value="P:receptor-mediated virion attachment to host cell"/>
    <property type="evidence" value="ECO:0007669"/>
    <property type="project" value="TreeGrafter"/>
</dbReference>
<feature type="transmembrane region" description="Helical" evidence="4">
    <location>
        <begin position="259"/>
        <end position="279"/>
    </location>
</feature>
<feature type="repeat" description="TPR" evidence="3">
    <location>
        <begin position="716"/>
        <end position="749"/>
    </location>
</feature>
<feature type="transmembrane region" description="Helical" evidence="4">
    <location>
        <begin position="424"/>
        <end position="444"/>
    </location>
</feature>
<feature type="transmembrane region" description="Helical" evidence="4">
    <location>
        <begin position="367"/>
        <end position="388"/>
    </location>
</feature>
<dbReference type="Pfam" id="PF07719">
    <property type="entry name" value="TPR_2"/>
    <property type="match status" value="1"/>
</dbReference>
<evidence type="ECO:0000256" key="4">
    <source>
        <dbReference type="SAM" id="Phobius"/>
    </source>
</evidence>
<dbReference type="InterPro" id="IPR050498">
    <property type="entry name" value="Ycf3"/>
</dbReference>
<evidence type="ECO:0000256" key="1">
    <source>
        <dbReference type="ARBA" id="ARBA00022737"/>
    </source>
</evidence>
<feature type="transmembrane region" description="Helical" evidence="4">
    <location>
        <begin position="145"/>
        <end position="167"/>
    </location>
</feature>
<feature type="transmembrane region" description="Helical" evidence="4">
    <location>
        <begin position="115"/>
        <end position="133"/>
    </location>
</feature>
<evidence type="ECO:0000256" key="3">
    <source>
        <dbReference type="PROSITE-ProRule" id="PRU00339"/>
    </source>
</evidence>
<sequence>MTDNSNQASFLDRVSSLVDKWARAIFFGIFLLLPLAVSPFRNLTADFSKHFILVAGIFVVLLFCLISFYNKQLWSKPKNLISYGLLTVGLATLLAASFSENTFLSFLGLGFEKDTLITIVALIIAAFIPSFIYRGKDDLPKFSFWLAMVASIIAILETVFLILINLAGFNSLARFVGLVSSSWYEEATFFGLIVVLVLSLSEFFAKKSSWRFRFFLILSLVLSLLFLGVINYWSVWLSLVIFSALIIVLAVRRSGWVEILNISTLVLIISLLFVIWGGTNSWLGRGVSFVQQAVKINIFEVRPNWSGTYDVAIKTLKADPIFGIGPARFWHAWELSKPSSVNLTPFWNTDFSFGIGFIPSLFASHGLVSGLAWLALLVAIVFLVFIGLKKYWLKPDEKNSLVVLAVIPVLYLWTWLIFRSPDLCILALAFAFLGWFLTGAKEAGITTNDWVIGKSNQAKVLMSRLSWVVFILLLILIAYLFVTFVSLFVFQRGLNLATVDKLDRASSWVTVATWLGRSDIYERQATGIKLAQINQLLVKTATGSPEQIQASFLTLFNSALAHSAQAQKIDPDNYANWLSLARVYSLAVPLGVNGADNQALVAYKKALELNPTNPGLWFEMAQLSLASKKTSEAKDRLNQAIALKSNYLEARFALAQLDINDGLINKAIKDATDMVKLSPNDYNAWFLLGYLQYQHGDIEEATQSFARSLQIQPNYGDAKYYIGLSLDKMGKRQEALGVFQELVKANPGNKALEQIVTNLNSGQPAFGQPAPVKTPTKTKK</sequence>
<feature type="transmembrane region" description="Helical" evidence="4">
    <location>
        <begin position="80"/>
        <end position="99"/>
    </location>
</feature>
<proteinExistence type="predicted"/>
<dbReference type="PANTHER" id="PTHR44858">
    <property type="entry name" value="TETRATRICOPEPTIDE REPEAT PROTEIN 6"/>
    <property type="match status" value="1"/>
</dbReference>
<dbReference type="Proteomes" id="UP000177140">
    <property type="component" value="Unassembled WGS sequence"/>
</dbReference>
<accession>A0A1G2QKE7</accession>
<feature type="transmembrane region" description="Helical" evidence="4">
    <location>
        <begin position="212"/>
        <end position="230"/>
    </location>
</feature>
<feature type="transmembrane region" description="Helical" evidence="4">
    <location>
        <begin position="400"/>
        <end position="418"/>
    </location>
</feature>
<keyword evidence="1" id="KW-0677">Repeat</keyword>
<feature type="repeat" description="TPR" evidence="3">
    <location>
        <begin position="682"/>
        <end position="715"/>
    </location>
</feature>
<evidence type="ECO:0000313" key="6">
    <source>
        <dbReference type="Proteomes" id="UP000177140"/>
    </source>
</evidence>
<feature type="transmembrane region" description="Helical" evidence="4">
    <location>
        <begin position="50"/>
        <end position="68"/>
    </location>
</feature>
<gene>
    <name evidence="5" type="ORF">A2556_02690</name>
</gene>
<dbReference type="PROSITE" id="PS50293">
    <property type="entry name" value="TPR_REGION"/>
    <property type="match status" value="1"/>
</dbReference>
<dbReference type="PROSITE" id="PS50005">
    <property type="entry name" value="TPR"/>
    <property type="match status" value="2"/>
</dbReference>